<dbReference type="Gene3D" id="3.40.50.20">
    <property type="match status" value="1"/>
</dbReference>
<dbReference type="GO" id="GO:0018169">
    <property type="term" value="F:ribosomal S6-glutamic acid ligase activity"/>
    <property type="evidence" value="ECO:0007669"/>
    <property type="project" value="TreeGrafter"/>
</dbReference>
<dbReference type="PANTHER" id="PTHR21621:SF0">
    <property type="entry name" value="BETA-CITRYLGLUTAMATE SYNTHASE B-RELATED"/>
    <property type="match status" value="1"/>
</dbReference>
<dbReference type="AlphaFoldDB" id="A0A926EDG2"/>
<dbReference type="EMBL" id="JACRSY010000002">
    <property type="protein sequence ID" value="MBC8578254.1"/>
    <property type="molecule type" value="Genomic_DNA"/>
</dbReference>
<dbReference type="InterPro" id="IPR011761">
    <property type="entry name" value="ATP-grasp"/>
</dbReference>
<sequence>MKQGLLIYKREDYRVNESYVAMLMEYGKKNQLYIQFVFYEDLQLGVDEDGLWMSHKGKRLEEVDFAINRSRESMLSKQLEFMGIRVFNSYEVTYLANHKGRTHQFISSLGIPSLKTSFFYPEFMKSEKVPFKYPFVIKAPEGHGGTEVFMVHTGDELQQILREYEHKEWILQEICSHVGEDVRVFVIGGKIIGAIRRYSQTDFRANYCLGGKIEWYDLREEQKKLVECILKHLPCDYVGIDFMIDGKGKFIFNELEDVVGSRSLYTLKRVDTAKLYIEHVAKSLGNKNV</sequence>
<accession>A0A926EDG2</accession>
<dbReference type="GO" id="GO:0005737">
    <property type="term" value="C:cytoplasm"/>
    <property type="evidence" value="ECO:0007669"/>
    <property type="project" value="TreeGrafter"/>
</dbReference>
<evidence type="ECO:0000256" key="1">
    <source>
        <dbReference type="PROSITE-ProRule" id="PRU00409"/>
    </source>
</evidence>
<dbReference type="GO" id="GO:0009432">
    <property type="term" value="P:SOS response"/>
    <property type="evidence" value="ECO:0007669"/>
    <property type="project" value="TreeGrafter"/>
</dbReference>
<protein>
    <submittedName>
        <fullName evidence="3">ATP-grasp domain-containing protein</fullName>
    </submittedName>
</protein>
<dbReference type="Gene3D" id="3.30.470.20">
    <property type="entry name" value="ATP-grasp fold, B domain"/>
    <property type="match status" value="1"/>
</dbReference>
<gene>
    <name evidence="3" type="ORF">H8718_01690</name>
</gene>
<organism evidence="3 4">
    <name type="scientific">Zhenhengia yiwuensis</name>
    <dbReference type="NCBI Taxonomy" id="2763666"/>
    <lineage>
        <taxon>Bacteria</taxon>
        <taxon>Bacillati</taxon>
        <taxon>Bacillota</taxon>
        <taxon>Clostridia</taxon>
        <taxon>Lachnospirales</taxon>
        <taxon>Lachnospiraceae</taxon>
        <taxon>Zhenhengia</taxon>
    </lineage>
</organism>
<dbReference type="GO" id="GO:0046872">
    <property type="term" value="F:metal ion binding"/>
    <property type="evidence" value="ECO:0007669"/>
    <property type="project" value="InterPro"/>
</dbReference>
<evidence type="ECO:0000259" key="2">
    <source>
        <dbReference type="PROSITE" id="PS50975"/>
    </source>
</evidence>
<evidence type="ECO:0000313" key="3">
    <source>
        <dbReference type="EMBL" id="MBC8578254.1"/>
    </source>
</evidence>
<keyword evidence="4" id="KW-1185">Reference proteome</keyword>
<dbReference type="PROSITE" id="PS50975">
    <property type="entry name" value="ATP_GRASP"/>
    <property type="match status" value="1"/>
</dbReference>
<evidence type="ECO:0000313" key="4">
    <source>
        <dbReference type="Proteomes" id="UP000655830"/>
    </source>
</evidence>
<dbReference type="InterPro" id="IPR013651">
    <property type="entry name" value="ATP-grasp_RimK-type"/>
</dbReference>
<keyword evidence="1" id="KW-0067">ATP-binding</keyword>
<feature type="domain" description="ATP-grasp" evidence="2">
    <location>
        <begin position="103"/>
        <end position="281"/>
    </location>
</feature>
<name>A0A926EDG2_9FIRM</name>
<dbReference type="GO" id="GO:0005524">
    <property type="term" value="F:ATP binding"/>
    <property type="evidence" value="ECO:0007669"/>
    <property type="project" value="UniProtKB-UniRule"/>
</dbReference>
<dbReference type="Pfam" id="PF08443">
    <property type="entry name" value="RimK"/>
    <property type="match status" value="1"/>
</dbReference>
<dbReference type="Proteomes" id="UP000655830">
    <property type="component" value="Unassembled WGS sequence"/>
</dbReference>
<comment type="caution">
    <text evidence="3">The sequence shown here is derived from an EMBL/GenBank/DDBJ whole genome shotgun (WGS) entry which is preliminary data.</text>
</comment>
<dbReference type="RefSeq" id="WP_249331295.1">
    <property type="nucleotide sequence ID" value="NZ_JACRSY010000002.1"/>
</dbReference>
<reference evidence="3" key="1">
    <citation type="submission" date="2020-08" db="EMBL/GenBank/DDBJ databases">
        <title>Genome public.</title>
        <authorList>
            <person name="Liu C."/>
            <person name="Sun Q."/>
        </authorList>
    </citation>
    <scope>NUCLEOTIDE SEQUENCE</scope>
    <source>
        <strain evidence="3">NSJ-12</strain>
    </source>
</reference>
<dbReference type="SUPFAM" id="SSF56059">
    <property type="entry name" value="Glutathione synthetase ATP-binding domain-like"/>
    <property type="match status" value="1"/>
</dbReference>
<dbReference type="PANTHER" id="PTHR21621">
    <property type="entry name" value="RIBOSOMAL PROTEIN S6 MODIFICATION PROTEIN"/>
    <property type="match status" value="1"/>
</dbReference>
<keyword evidence="1" id="KW-0547">Nucleotide-binding</keyword>
<proteinExistence type="predicted"/>